<dbReference type="InterPro" id="IPR027417">
    <property type="entry name" value="P-loop_NTPase"/>
</dbReference>
<dbReference type="PANTHER" id="PTHR40072">
    <property type="entry name" value="MOLYBDOPTERIN-GUANINE DINUCLEOTIDE BIOSYNTHESIS ADAPTER PROTEIN-RELATED"/>
    <property type="match status" value="1"/>
</dbReference>
<dbReference type="EMBL" id="CP002547">
    <property type="protein sequence ID" value="ADY57343.1"/>
    <property type="molecule type" value="Genomic_DNA"/>
</dbReference>
<dbReference type="Gene3D" id="3.40.50.300">
    <property type="entry name" value="P-loop containing nucleotide triphosphate hydrolases"/>
    <property type="match status" value="1"/>
</dbReference>
<organism evidence="2 3">
    <name type="scientific">Syntrophobotulus glycolicus (strain DSM 8271 / FlGlyR)</name>
    <dbReference type="NCBI Taxonomy" id="645991"/>
    <lineage>
        <taxon>Bacteria</taxon>
        <taxon>Bacillati</taxon>
        <taxon>Bacillota</taxon>
        <taxon>Clostridia</taxon>
        <taxon>Eubacteriales</taxon>
        <taxon>Desulfitobacteriaceae</taxon>
        <taxon>Syntrophobotulus</taxon>
    </lineage>
</organism>
<evidence type="ECO:0000313" key="3">
    <source>
        <dbReference type="Proteomes" id="UP000007488"/>
    </source>
</evidence>
<dbReference type="CDD" id="cd03116">
    <property type="entry name" value="MobB"/>
    <property type="match status" value="1"/>
</dbReference>
<dbReference type="SUPFAM" id="SSF52540">
    <property type="entry name" value="P-loop containing nucleoside triphosphate hydrolases"/>
    <property type="match status" value="1"/>
</dbReference>
<dbReference type="STRING" id="645991.Sgly_3075"/>
<accession>F0T0H1</accession>
<evidence type="ECO:0000259" key="1">
    <source>
        <dbReference type="Pfam" id="PF03205"/>
    </source>
</evidence>
<evidence type="ECO:0000313" key="2">
    <source>
        <dbReference type="EMBL" id="ADY57343.1"/>
    </source>
</evidence>
<protein>
    <submittedName>
        <fullName evidence="2">Molybdopterin-guanine dinucleotide biosynthesis protein B</fullName>
    </submittedName>
</protein>
<dbReference type="PANTHER" id="PTHR40072:SF1">
    <property type="entry name" value="MOLYBDOPTERIN-GUANINE DINUCLEOTIDE BIOSYNTHESIS ADAPTER PROTEIN"/>
    <property type="match status" value="1"/>
</dbReference>
<reference evidence="2 3" key="1">
    <citation type="journal article" date="2011" name="Stand. Genomic Sci.">
        <title>Complete genome sequence of Syntrophobotulus glycolicus type strain (FlGlyR).</title>
        <authorList>
            <person name="Han C."/>
            <person name="Mwirichia R."/>
            <person name="Chertkov O."/>
            <person name="Held B."/>
            <person name="Lapidus A."/>
            <person name="Nolan M."/>
            <person name="Lucas S."/>
            <person name="Hammon N."/>
            <person name="Deshpande S."/>
            <person name="Cheng J.F."/>
            <person name="Tapia R."/>
            <person name="Goodwin L."/>
            <person name="Pitluck S."/>
            <person name="Huntemann M."/>
            <person name="Liolios K."/>
            <person name="Ivanova N."/>
            <person name="Pagani I."/>
            <person name="Mavromatis K."/>
            <person name="Ovchinikova G."/>
            <person name="Pati A."/>
            <person name="Chen A."/>
            <person name="Palaniappan K."/>
            <person name="Land M."/>
            <person name="Hauser L."/>
            <person name="Brambilla E.M."/>
            <person name="Rohde M."/>
            <person name="Spring S."/>
            <person name="Sikorski J."/>
            <person name="Goker M."/>
            <person name="Woyke T."/>
            <person name="Bristow J."/>
            <person name="Eisen J.A."/>
            <person name="Markowitz V."/>
            <person name="Hugenholtz P."/>
            <person name="Kyrpides N.C."/>
            <person name="Klenk H.P."/>
            <person name="Detter J.C."/>
        </authorList>
    </citation>
    <scope>NUCLEOTIDE SEQUENCE [LARGE SCALE GENOMIC DNA]</scope>
    <source>
        <strain evidence="3">DSM 8271 / FlGlyR</strain>
    </source>
</reference>
<dbReference type="GO" id="GO:0006777">
    <property type="term" value="P:Mo-molybdopterin cofactor biosynthetic process"/>
    <property type="evidence" value="ECO:0007669"/>
    <property type="project" value="InterPro"/>
</dbReference>
<dbReference type="GO" id="GO:0005525">
    <property type="term" value="F:GTP binding"/>
    <property type="evidence" value="ECO:0007669"/>
    <property type="project" value="InterPro"/>
</dbReference>
<dbReference type="Pfam" id="PF03205">
    <property type="entry name" value="MobB"/>
    <property type="match status" value="1"/>
</dbReference>
<sequence length="165" mass="18136">MDNIPVVCIVSKNSGTGKTVFLEKLIAQFCGRGYRVGTVKSDTHGFEMDIPGKDTWRFTKAGAKAVGIIGPDKYALIQQTDSKKDLDQLTEMIEDVDIILVEGYKKSAKPKVEIVRKAKGTEIVSAEKDLLAVVTDVRELSVSVPVFALEDCVQVADMLIEKFLK</sequence>
<dbReference type="NCBIfam" id="TIGR00176">
    <property type="entry name" value="mobB"/>
    <property type="match status" value="1"/>
</dbReference>
<feature type="domain" description="Molybdopterin-guanine dinucleotide biosynthesis protein B (MobB)" evidence="1">
    <location>
        <begin position="7"/>
        <end position="136"/>
    </location>
</feature>
<dbReference type="eggNOG" id="COG1763">
    <property type="taxonomic scope" value="Bacteria"/>
</dbReference>
<dbReference type="InterPro" id="IPR052539">
    <property type="entry name" value="MGD_biosynthesis_adapter"/>
</dbReference>
<dbReference type="Proteomes" id="UP000007488">
    <property type="component" value="Chromosome"/>
</dbReference>
<dbReference type="AlphaFoldDB" id="F0T0H1"/>
<dbReference type="InterPro" id="IPR004435">
    <property type="entry name" value="MobB_dom"/>
</dbReference>
<dbReference type="RefSeq" id="WP_013626115.1">
    <property type="nucleotide sequence ID" value="NC_015172.1"/>
</dbReference>
<proteinExistence type="predicted"/>
<dbReference type="OrthoDB" id="9786803at2"/>
<dbReference type="HOGENOM" id="CLU_068199_2_2_9"/>
<name>F0T0H1_SYNGF</name>
<keyword evidence="3" id="KW-1185">Reference proteome</keyword>
<gene>
    <name evidence="2" type="ordered locus">Sgly_3075</name>
</gene>
<dbReference type="KEGG" id="sgy:Sgly_3075"/>
<reference evidence="3" key="2">
    <citation type="submission" date="2011-02" db="EMBL/GenBank/DDBJ databases">
        <title>The complete genome of Syntrophobotulus glycolicus DSM 8271.</title>
        <authorList>
            <person name="Lucas S."/>
            <person name="Copeland A."/>
            <person name="Lapidus A."/>
            <person name="Bruce D."/>
            <person name="Goodwin L."/>
            <person name="Pitluck S."/>
            <person name="Kyrpides N."/>
            <person name="Mavromatis K."/>
            <person name="Pagani I."/>
            <person name="Ivanova N."/>
            <person name="Mikhailova N."/>
            <person name="Chertkov O."/>
            <person name="Held B."/>
            <person name="Detter J.C."/>
            <person name="Tapia R."/>
            <person name="Han C."/>
            <person name="Land M."/>
            <person name="Hauser L."/>
            <person name="Markowitz V."/>
            <person name="Cheng J.-F."/>
            <person name="Hugenholtz P."/>
            <person name="Woyke T."/>
            <person name="Wu D."/>
            <person name="Spring S."/>
            <person name="Schroeder M."/>
            <person name="Brambilla E."/>
            <person name="Klenk H.-P."/>
            <person name="Eisen J.A."/>
        </authorList>
    </citation>
    <scope>NUCLEOTIDE SEQUENCE [LARGE SCALE GENOMIC DNA]</scope>
    <source>
        <strain evidence="3">DSM 8271 / FlGlyR</strain>
    </source>
</reference>